<dbReference type="InterPro" id="IPR046357">
    <property type="entry name" value="PPIase_dom_sf"/>
</dbReference>
<gene>
    <name evidence="5" type="ORF">ACFOUO_01780</name>
</gene>
<dbReference type="PANTHER" id="PTHR47245:SF2">
    <property type="entry name" value="PEPTIDYL-PROLYL CIS-TRANS ISOMERASE HP_0175-RELATED"/>
    <property type="match status" value="1"/>
</dbReference>
<keyword evidence="3" id="KW-0732">Signal</keyword>
<evidence type="ECO:0000256" key="3">
    <source>
        <dbReference type="SAM" id="SignalP"/>
    </source>
</evidence>
<keyword evidence="6" id="KW-1185">Reference proteome</keyword>
<dbReference type="InterPro" id="IPR027304">
    <property type="entry name" value="Trigger_fact/SurA_dom_sf"/>
</dbReference>
<reference evidence="6" key="1">
    <citation type="journal article" date="2019" name="Int. J. Syst. Evol. Microbiol.">
        <title>The Global Catalogue of Microorganisms (GCM) 10K type strain sequencing project: providing services to taxonomists for standard genome sequencing and annotation.</title>
        <authorList>
            <consortium name="The Broad Institute Genomics Platform"/>
            <consortium name="The Broad Institute Genome Sequencing Center for Infectious Disease"/>
            <person name="Wu L."/>
            <person name="Ma J."/>
        </authorList>
    </citation>
    <scope>NUCLEOTIDE SEQUENCE [LARGE SCALE GENOMIC DNA]</scope>
    <source>
        <strain evidence="6">IBRC-M 10813</strain>
    </source>
</reference>
<dbReference type="EMBL" id="JBHSAP010000004">
    <property type="protein sequence ID" value="MFC4075535.1"/>
    <property type="molecule type" value="Genomic_DNA"/>
</dbReference>
<feature type="region of interest" description="Disordered" evidence="2">
    <location>
        <begin position="208"/>
        <end position="271"/>
    </location>
</feature>
<accession>A0ABV8JCJ9</accession>
<dbReference type="SUPFAM" id="SSF109998">
    <property type="entry name" value="Triger factor/SurA peptide-binding domain-like"/>
    <property type="match status" value="1"/>
</dbReference>
<sequence length="347" mass="39326">MRPINRRLLTALSALLAVSVLVAGCGSGGDKKDNADKQAKEAAGQAKPLPTDSKKVVAEYKGGKVTEGELNLYLNIFSFFQPQMAAMVNNPEAKKEIVKQYVAEKMIAGRVKDNEKYTKEANKALKDFEKQLEQMPAQGKDKKKQDMDSVLKENGITKTQLKEFLENNNKVSNYFEDKVKESDLKKEYEKSDAYYSIKLNHILIAFEPQGKDGKPDKKNKRSDKEAKKRAEEVKKKLDEGGKFKDLSKKYSDDPGSKNKGGEIQDSPQNWVPQFAKAAKELPLNKISDPVKTEYGYHVMKVTDRGKQPYKKVKDQIKGQKVQEKYQNFIKNEVKIKKLNIPGDKKKK</sequence>
<evidence type="ECO:0000313" key="6">
    <source>
        <dbReference type="Proteomes" id="UP001595843"/>
    </source>
</evidence>
<evidence type="ECO:0000256" key="1">
    <source>
        <dbReference type="PROSITE-ProRule" id="PRU00278"/>
    </source>
</evidence>
<dbReference type="InterPro" id="IPR000297">
    <property type="entry name" value="PPIase_PpiC"/>
</dbReference>
<dbReference type="InterPro" id="IPR050245">
    <property type="entry name" value="PrsA_foldase"/>
</dbReference>
<dbReference type="PROSITE" id="PS51257">
    <property type="entry name" value="PROKAR_LIPOPROTEIN"/>
    <property type="match status" value="1"/>
</dbReference>
<proteinExistence type="predicted"/>
<dbReference type="SUPFAM" id="SSF54534">
    <property type="entry name" value="FKBP-like"/>
    <property type="match status" value="1"/>
</dbReference>
<feature type="compositionally biased region" description="Basic and acidic residues" evidence="2">
    <location>
        <begin position="29"/>
        <end position="40"/>
    </location>
</feature>
<comment type="caution">
    <text evidence="5">The sequence shown here is derived from an EMBL/GenBank/DDBJ whole genome shotgun (WGS) entry which is preliminary data.</text>
</comment>
<organism evidence="5 6">
    <name type="scientific">Salinithrix halophila</name>
    <dbReference type="NCBI Taxonomy" id="1485204"/>
    <lineage>
        <taxon>Bacteria</taxon>
        <taxon>Bacillati</taxon>
        <taxon>Bacillota</taxon>
        <taxon>Bacilli</taxon>
        <taxon>Bacillales</taxon>
        <taxon>Thermoactinomycetaceae</taxon>
        <taxon>Salinithrix</taxon>
    </lineage>
</organism>
<feature type="domain" description="PpiC" evidence="4">
    <location>
        <begin position="194"/>
        <end position="303"/>
    </location>
</feature>
<protein>
    <submittedName>
        <fullName evidence="5">Peptidylprolyl isomerase</fullName>
    </submittedName>
</protein>
<evidence type="ECO:0000256" key="2">
    <source>
        <dbReference type="SAM" id="MobiDB-lite"/>
    </source>
</evidence>
<name>A0ABV8JCJ9_9BACL</name>
<evidence type="ECO:0000313" key="5">
    <source>
        <dbReference type="EMBL" id="MFC4075535.1"/>
    </source>
</evidence>
<dbReference type="Pfam" id="PF13616">
    <property type="entry name" value="Rotamase_3"/>
    <property type="match status" value="1"/>
</dbReference>
<keyword evidence="1" id="KW-0697">Rotamase</keyword>
<evidence type="ECO:0000259" key="4">
    <source>
        <dbReference type="PROSITE" id="PS50198"/>
    </source>
</evidence>
<dbReference type="PANTHER" id="PTHR47245">
    <property type="entry name" value="PEPTIDYLPROLYL ISOMERASE"/>
    <property type="match status" value="1"/>
</dbReference>
<feature type="region of interest" description="Disordered" evidence="2">
    <location>
        <begin position="28"/>
        <end position="50"/>
    </location>
</feature>
<feature type="chain" id="PRO_5045456057" evidence="3">
    <location>
        <begin position="24"/>
        <end position="347"/>
    </location>
</feature>
<keyword evidence="1 5" id="KW-0413">Isomerase</keyword>
<dbReference type="GO" id="GO:0016853">
    <property type="term" value="F:isomerase activity"/>
    <property type="evidence" value="ECO:0007669"/>
    <property type="project" value="UniProtKB-KW"/>
</dbReference>
<feature type="signal peptide" evidence="3">
    <location>
        <begin position="1"/>
        <end position="23"/>
    </location>
</feature>
<dbReference type="Proteomes" id="UP001595843">
    <property type="component" value="Unassembled WGS sequence"/>
</dbReference>
<dbReference type="PROSITE" id="PS50198">
    <property type="entry name" value="PPIC_PPIASE_2"/>
    <property type="match status" value="1"/>
</dbReference>
<dbReference type="RefSeq" id="WP_380701541.1">
    <property type="nucleotide sequence ID" value="NZ_JBHSAP010000004.1"/>
</dbReference>
<feature type="compositionally biased region" description="Basic and acidic residues" evidence="2">
    <location>
        <begin position="209"/>
        <end position="262"/>
    </location>
</feature>
<dbReference type="Gene3D" id="3.10.50.40">
    <property type="match status" value="1"/>
</dbReference>